<feature type="transmembrane region" description="Helical" evidence="1">
    <location>
        <begin position="29"/>
        <end position="46"/>
    </location>
</feature>
<dbReference type="EMBL" id="CP017560">
    <property type="protein sequence ID" value="AOV07064.1"/>
    <property type="molecule type" value="Genomic_DNA"/>
</dbReference>
<keyword evidence="1" id="KW-0812">Transmembrane</keyword>
<protein>
    <recommendedName>
        <fullName evidence="4">Signal transduction histidine kinase</fullName>
    </recommendedName>
</protein>
<sequence>MTWLLLLVFLIISYYFVIKAKSKSIEKSFSLLSLLMFMLMATPIWNERLFDYIIDLSLFLPFVFGLLGIIFGWFGIKEGTRASFILINILALLFYLIIFLMGTIGFQEP</sequence>
<evidence type="ECO:0000313" key="2">
    <source>
        <dbReference type="EMBL" id="AOV07064.1"/>
    </source>
</evidence>
<dbReference type="AlphaFoldDB" id="A0A1D8JEB8"/>
<dbReference type="KEGG" id="surl:BI350_05560"/>
<reference evidence="2 3" key="1">
    <citation type="submission" date="2016-09" db="EMBL/GenBank/DDBJ databases">
        <title>Complete genome sequence of the Lysinibacillus sphaericus LMG 22257, a specie of Bacillus with ureolytic activity that can effectively biodeposit calcium carbonate.</title>
        <authorList>
            <person name="Yan W."/>
        </authorList>
    </citation>
    <scope>NUCLEOTIDE SEQUENCE [LARGE SCALE GENOMIC DNA]</scope>
    <source>
        <strain evidence="2 3">LMG 22257</strain>
    </source>
</reference>
<proteinExistence type="predicted"/>
<feature type="transmembrane region" description="Helical" evidence="1">
    <location>
        <begin position="82"/>
        <end position="106"/>
    </location>
</feature>
<dbReference type="RefSeq" id="WP_075527190.1">
    <property type="nucleotide sequence ID" value="NZ_CP017560.1"/>
</dbReference>
<keyword evidence="1" id="KW-0472">Membrane</keyword>
<gene>
    <name evidence="2" type="ORF">BI350_05560</name>
</gene>
<evidence type="ECO:0000313" key="3">
    <source>
        <dbReference type="Proteomes" id="UP000185746"/>
    </source>
</evidence>
<name>A0A1D8JEB8_9BACL</name>
<accession>A0A1D8JEB8</accession>
<keyword evidence="1" id="KW-1133">Transmembrane helix</keyword>
<keyword evidence="3" id="KW-1185">Reference proteome</keyword>
<dbReference type="Proteomes" id="UP000185746">
    <property type="component" value="Chromosome"/>
</dbReference>
<feature type="transmembrane region" description="Helical" evidence="1">
    <location>
        <begin position="58"/>
        <end position="76"/>
    </location>
</feature>
<evidence type="ECO:0008006" key="4">
    <source>
        <dbReference type="Google" id="ProtNLM"/>
    </source>
</evidence>
<organism evidence="2 3">
    <name type="scientific">Sporosarcina ureilytica</name>
    <dbReference type="NCBI Taxonomy" id="298596"/>
    <lineage>
        <taxon>Bacteria</taxon>
        <taxon>Bacillati</taxon>
        <taxon>Bacillota</taxon>
        <taxon>Bacilli</taxon>
        <taxon>Bacillales</taxon>
        <taxon>Caryophanaceae</taxon>
        <taxon>Sporosarcina</taxon>
    </lineage>
</organism>
<evidence type="ECO:0000256" key="1">
    <source>
        <dbReference type="SAM" id="Phobius"/>
    </source>
</evidence>